<sequence length="601" mass="68724">MSDDLLKKITKIEEQIKSIQKEQAKLNEKLRILNTERDELKSKYNLEKTKKESEKDWSGNFPWTEKVFEILKNIFKLKEFRSKQLSAINATLSKKDVLLLMPTGGGKSLCYQLPSLVERGTSLVISPLISLIEDQIINLKKLGVSAETINSSTSKESKKNIYQYMAKNQGTVIKLIFVTPEWLAKSKMFMSNLQKCYALGNLNRIVIDEVHCCSQWGHDFRPDYKYLGLLKGMFSDVPILGLTATATMSVILDIQEMLDISGCTVLRAPFFRPNLFYEVLPKPSDAAACLDYLEKLMTTNFKEQSGIIYALSIKDTEELSKGLRERGLKVHYYHANLEPEARSAIHERWLRNKYQAVIATVAFGMGIDKPDVRFVIHHSLPKSLEGFYQESGRAGRDGKPARCIVLYKLSDYFRVSSLVGSKVEENKVKASLEYCLAQNTCRHKQIASHFEDGFETVRCEKMCDHCKNPRKCLEVDVTSVWKDIYTIMENAESNGVNLTLLKLIDAWYSTGAKELRVDTVKKPRMDRITAEYLVANFLQKGLLKEEKNYTAYSVNVYLKINRKSDAMKNRILVTFKEDAIPKGLLPFNKDSEEPPPKRMKT</sequence>
<comment type="similarity">
    <text evidence="1 11">Belongs to the helicase family. RecQ subfamily.</text>
</comment>
<dbReference type="InterPro" id="IPR004589">
    <property type="entry name" value="DNA_helicase_ATP-dep_RecQ"/>
</dbReference>
<dbReference type="SMART" id="SM00487">
    <property type="entry name" value="DEXDc"/>
    <property type="match status" value="1"/>
</dbReference>
<feature type="domain" description="Helicase C-terminal" evidence="14">
    <location>
        <begin position="292"/>
        <end position="440"/>
    </location>
</feature>
<evidence type="ECO:0000256" key="1">
    <source>
        <dbReference type="ARBA" id="ARBA00005446"/>
    </source>
</evidence>
<organism evidence="15 16">
    <name type="scientific">Agrilus planipennis</name>
    <name type="common">Emerald ash borer</name>
    <name type="synonym">Agrilus marcopoli</name>
    <dbReference type="NCBI Taxonomy" id="224129"/>
    <lineage>
        <taxon>Eukaryota</taxon>
        <taxon>Metazoa</taxon>
        <taxon>Ecdysozoa</taxon>
        <taxon>Arthropoda</taxon>
        <taxon>Hexapoda</taxon>
        <taxon>Insecta</taxon>
        <taxon>Pterygota</taxon>
        <taxon>Neoptera</taxon>
        <taxon>Endopterygota</taxon>
        <taxon>Coleoptera</taxon>
        <taxon>Polyphaga</taxon>
        <taxon>Elateriformia</taxon>
        <taxon>Buprestoidea</taxon>
        <taxon>Buprestidae</taxon>
        <taxon>Agrilinae</taxon>
        <taxon>Agrilus</taxon>
    </lineage>
</organism>
<accession>A0A1W4XCT5</accession>
<dbReference type="GO" id="GO:0009378">
    <property type="term" value="F:four-way junction helicase activity"/>
    <property type="evidence" value="ECO:0007669"/>
    <property type="project" value="TreeGrafter"/>
</dbReference>
<evidence type="ECO:0000256" key="9">
    <source>
        <dbReference type="ARBA" id="ARBA00034617"/>
    </source>
</evidence>
<keyword evidence="12" id="KW-0175">Coiled coil</keyword>
<dbReference type="RefSeq" id="XP_018333815.1">
    <property type="nucleotide sequence ID" value="XM_018478313.1"/>
</dbReference>
<evidence type="ECO:0000259" key="13">
    <source>
        <dbReference type="PROSITE" id="PS51192"/>
    </source>
</evidence>
<comment type="subcellular location">
    <subcellularLocation>
        <location evidence="11">Nucleus</location>
    </subcellularLocation>
</comment>
<dbReference type="CDD" id="cd18794">
    <property type="entry name" value="SF2_C_RecQ"/>
    <property type="match status" value="1"/>
</dbReference>
<dbReference type="InterPro" id="IPR027417">
    <property type="entry name" value="P-loop_NTPase"/>
</dbReference>
<comment type="catalytic activity">
    <reaction evidence="10 11">
        <text>ATP + H2O = ADP + phosphate + H(+)</text>
        <dbReference type="Rhea" id="RHEA:13065"/>
        <dbReference type="ChEBI" id="CHEBI:15377"/>
        <dbReference type="ChEBI" id="CHEBI:15378"/>
        <dbReference type="ChEBI" id="CHEBI:30616"/>
        <dbReference type="ChEBI" id="CHEBI:43474"/>
        <dbReference type="ChEBI" id="CHEBI:456216"/>
    </reaction>
</comment>
<dbReference type="STRING" id="224129.A0A1W4XCT5"/>
<dbReference type="Gene3D" id="3.40.50.300">
    <property type="entry name" value="P-loop containing nucleotide triphosphate hydrolases"/>
    <property type="match status" value="2"/>
</dbReference>
<dbReference type="SMART" id="SM00490">
    <property type="entry name" value="HELICc"/>
    <property type="match status" value="1"/>
</dbReference>
<evidence type="ECO:0000256" key="12">
    <source>
        <dbReference type="SAM" id="Coils"/>
    </source>
</evidence>
<keyword evidence="11" id="KW-0539">Nucleus</keyword>
<evidence type="ECO:0000313" key="16">
    <source>
        <dbReference type="RefSeq" id="XP_018333814.1"/>
    </source>
</evidence>
<dbReference type="GO" id="GO:0046872">
    <property type="term" value="F:metal ion binding"/>
    <property type="evidence" value="ECO:0007669"/>
    <property type="project" value="UniProtKB-KW"/>
</dbReference>
<evidence type="ECO:0000256" key="11">
    <source>
        <dbReference type="RuleBase" id="RU364117"/>
    </source>
</evidence>
<dbReference type="InterPro" id="IPR032284">
    <property type="entry name" value="RecQ_Zn-bd"/>
</dbReference>
<keyword evidence="8" id="KW-0413">Isomerase</keyword>
<dbReference type="InterPro" id="IPR036388">
    <property type="entry name" value="WH-like_DNA-bd_sf"/>
</dbReference>
<dbReference type="GO" id="GO:0016787">
    <property type="term" value="F:hydrolase activity"/>
    <property type="evidence" value="ECO:0007669"/>
    <property type="project" value="UniProtKB-KW"/>
</dbReference>
<dbReference type="PANTHER" id="PTHR13710:SF105">
    <property type="entry name" value="ATP-DEPENDENT DNA HELICASE Q1"/>
    <property type="match status" value="1"/>
</dbReference>
<dbReference type="InterPro" id="IPR001650">
    <property type="entry name" value="Helicase_C-like"/>
</dbReference>
<dbReference type="RefSeq" id="XP_018333814.1">
    <property type="nucleotide sequence ID" value="XM_018478312.1"/>
</dbReference>
<evidence type="ECO:0000313" key="17">
    <source>
        <dbReference type="RefSeq" id="XP_018333815.1"/>
    </source>
</evidence>
<dbReference type="Pfam" id="PF16124">
    <property type="entry name" value="RecQ_Zn_bind"/>
    <property type="match status" value="1"/>
</dbReference>
<evidence type="ECO:0000313" key="15">
    <source>
        <dbReference type="Proteomes" id="UP000192223"/>
    </source>
</evidence>
<dbReference type="GO" id="GO:0043138">
    <property type="term" value="F:3'-5' DNA helicase activity"/>
    <property type="evidence" value="ECO:0007669"/>
    <property type="project" value="UniProtKB-EC"/>
</dbReference>
<keyword evidence="2" id="KW-0479">Metal-binding</keyword>
<dbReference type="Gene3D" id="1.10.10.10">
    <property type="entry name" value="Winged helix-like DNA-binding domain superfamily/Winged helix DNA-binding domain"/>
    <property type="match status" value="1"/>
</dbReference>
<evidence type="ECO:0000259" key="14">
    <source>
        <dbReference type="PROSITE" id="PS51194"/>
    </source>
</evidence>
<dbReference type="GO" id="GO:0005634">
    <property type="term" value="C:nucleus"/>
    <property type="evidence" value="ECO:0007669"/>
    <property type="project" value="UniProtKB-SubCell"/>
</dbReference>
<evidence type="ECO:0000256" key="4">
    <source>
        <dbReference type="ARBA" id="ARBA00022801"/>
    </source>
</evidence>
<keyword evidence="3 11" id="KW-0547">Nucleotide-binding</keyword>
<dbReference type="InterPro" id="IPR011545">
    <property type="entry name" value="DEAD/DEAH_box_helicase_dom"/>
</dbReference>
<comment type="catalytic activity">
    <reaction evidence="9 11">
        <text>Couples ATP hydrolysis with the unwinding of duplex DNA by translocating in the 3'-5' direction.</text>
        <dbReference type="EC" id="5.6.2.4"/>
    </reaction>
</comment>
<dbReference type="AlphaFoldDB" id="A0A1W4XCT5"/>
<dbReference type="EC" id="5.6.2.4" evidence="11"/>
<gene>
    <name evidence="16 17" type="primary">LOC108742946</name>
</gene>
<keyword evidence="6 11" id="KW-0067">ATP-binding</keyword>
<feature type="coiled-coil region" evidence="12">
    <location>
        <begin position="2"/>
        <end position="50"/>
    </location>
</feature>
<dbReference type="GO" id="GO:0005694">
    <property type="term" value="C:chromosome"/>
    <property type="evidence" value="ECO:0007669"/>
    <property type="project" value="TreeGrafter"/>
</dbReference>
<dbReference type="GeneID" id="108742946"/>
<dbReference type="GO" id="GO:0005524">
    <property type="term" value="F:ATP binding"/>
    <property type="evidence" value="ECO:0007669"/>
    <property type="project" value="UniProtKB-KW"/>
</dbReference>
<evidence type="ECO:0000256" key="2">
    <source>
        <dbReference type="ARBA" id="ARBA00022723"/>
    </source>
</evidence>
<dbReference type="PROSITE" id="PS51194">
    <property type="entry name" value="HELICASE_CTER"/>
    <property type="match status" value="1"/>
</dbReference>
<protein>
    <recommendedName>
        <fullName evidence="11">ATP-dependent DNA helicase</fullName>
        <ecNumber evidence="11">5.6.2.4</ecNumber>
    </recommendedName>
</protein>
<dbReference type="Pfam" id="PF00270">
    <property type="entry name" value="DEAD"/>
    <property type="match status" value="1"/>
</dbReference>
<dbReference type="Proteomes" id="UP000192223">
    <property type="component" value="Unplaced"/>
</dbReference>
<evidence type="ECO:0000256" key="7">
    <source>
        <dbReference type="ARBA" id="ARBA00023125"/>
    </source>
</evidence>
<keyword evidence="4 11" id="KW-0378">Hydrolase</keyword>
<reference evidence="16 17" key="1">
    <citation type="submission" date="2025-04" db="UniProtKB">
        <authorList>
            <consortium name="RefSeq"/>
        </authorList>
    </citation>
    <scope>IDENTIFICATION</scope>
    <source>
        <tissue evidence="16 17">Entire body</tissue>
    </source>
</reference>
<evidence type="ECO:0000256" key="10">
    <source>
        <dbReference type="ARBA" id="ARBA00049360"/>
    </source>
</evidence>
<evidence type="ECO:0000256" key="6">
    <source>
        <dbReference type="ARBA" id="ARBA00022840"/>
    </source>
</evidence>
<name>A0A1W4XCT5_AGRPL</name>
<dbReference type="PROSITE" id="PS51192">
    <property type="entry name" value="HELICASE_ATP_BIND_1"/>
    <property type="match status" value="1"/>
</dbReference>
<evidence type="ECO:0000256" key="8">
    <source>
        <dbReference type="ARBA" id="ARBA00023235"/>
    </source>
</evidence>
<dbReference type="GO" id="GO:0003677">
    <property type="term" value="F:DNA binding"/>
    <property type="evidence" value="ECO:0007669"/>
    <property type="project" value="UniProtKB-KW"/>
</dbReference>
<dbReference type="InterPro" id="IPR014001">
    <property type="entry name" value="Helicase_ATP-bd"/>
</dbReference>
<dbReference type="CDD" id="cd18015">
    <property type="entry name" value="DEXHc_RecQ1"/>
    <property type="match status" value="1"/>
</dbReference>
<dbReference type="GO" id="GO:0000724">
    <property type="term" value="P:double-strand break repair via homologous recombination"/>
    <property type="evidence" value="ECO:0007669"/>
    <property type="project" value="TreeGrafter"/>
</dbReference>
<dbReference type="FunFam" id="3.40.50.300:FF:001544">
    <property type="entry name" value="ATP-dependent DNA helicase"/>
    <property type="match status" value="1"/>
</dbReference>
<feature type="domain" description="Helicase ATP-binding" evidence="13">
    <location>
        <begin position="88"/>
        <end position="264"/>
    </location>
</feature>
<proteinExistence type="inferred from homology"/>
<evidence type="ECO:0000256" key="3">
    <source>
        <dbReference type="ARBA" id="ARBA00022741"/>
    </source>
</evidence>
<dbReference type="Pfam" id="PF00271">
    <property type="entry name" value="Helicase_C"/>
    <property type="match status" value="1"/>
</dbReference>
<keyword evidence="15" id="KW-1185">Reference proteome</keyword>
<keyword evidence="5 11" id="KW-0347">Helicase</keyword>
<dbReference type="SUPFAM" id="SSF52540">
    <property type="entry name" value="P-loop containing nucleoside triphosphate hydrolases"/>
    <property type="match status" value="2"/>
</dbReference>
<dbReference type="FunFam" id="3.40.50.300:FF:001975">
    <property type="entry name" value="ATP-dependent DNA helicase"/>
    <property type="match status" value="1"/>
</dbReference>
<dbReference type="KEGG" id="apln:108742946"/>
<dbReference type="PANTHER" id="PTHR13710">
    <property type="entry name" value="DNA HELICASE RECQ FAMILY MEMBER"/>
    <property type="match status" value="1"/>
</dbReference>
<dbReference type="NCBIfam" id="TIGR00614">
    <property type="entry name" value="recQ_fam"/>
    <property type="match status" value="1"/>
</dbReference>
<dbReference type="GO" id="GO:0005737">
    <property type="term" value="C:cytoplasm"/>
    <property type="evidence" value="ECO:0007669"/>
    <property type="project" value="TreeGrafter"/>
</dbReference>
<evidence type="ECO:0000256" key="5">
    <source>
        <dbReference type="ARBA" id="ARBA00022806"/>
    </source>
</evidence>
<dbReference type="OrthoDB" id="10261556at2759"/>
<keyword evidence="7" id="KW-0238">DNA-binding</keyword>